<dbReference type="Gene3D" id="3.40.50.1240">
    <property type="entry name" value="Phosphoglycerate mutase-like"/>
    <property type="match status" value="1"/>
</dbReference>
<dbReference type="InterPro" id="IPR013078">
    <property type="entry name" value="His_Pase_superF_clade-1"/>
</dbReference>
<dbReference type="PANTHER" id="PTHR47623">
    <property type="entry name" value="OS09G0287300 PROTEIN"/>
    <property type="match status" value="1"/>
</dbReference>
<evidence type="ECO:0000313" key="1">
    <source>
        <dbReference type="EMBL" id="MBB5137659.1"/>
    </source>
</evidence>
<dbReference type="Proteomes" id="UP000578449">
    <property type="component" value="Unassembled WGS sequence"/>
</dbReference>
<keyword evidence="1" id="KW-0378">Hydrolase</keyword>
<dbReference type="InterPro" id="IPR029033">
    <property type="entry name" value="His_PPase_superfam"/>
</dbReference>
<dbReference type="AlphaFoldDB" id="A0A840PF96"/>
<organism evidence="1 2">
    <name type="scientific">Thermocatellispora tengchongensis</name>
    <dbReference type="NCBI Taxonomy" id="1073253"/>
    <lineage>
        <taxon>Bacteria</taxon>
        <taxon>Bacillati</taxon>
        <taxon>Actinomycetota</taxon>
        <taxon>Actinomycetes</taxon>
        <taxon>Streptosporangiales</taxon>
        <taxon>Streptosporangiaceae</taxon>
        <taxon>Thermocatellispora</taxon>
    </lineage>
</organism>
<dbReference type="CDD" id="cd07067">
    <property type="entry name" value="HP_PGM_like"/>
    <property type="match status" value="1"/>
</dbReference>
<dbReference type="RefSeq" id="WP_185054553.1">
    <property type="nucleotide sequence ID" value="NZ_BAABIX010000035.1"/>
</dbReference>
<protein>
    <submittedName>
        <fullName evidence="1">Phosphohistidine phosphatase</fullName>
        <ecNumber evidence="1">3.1.3.-</ecNumber>
    </submittedName>
</protein>
<reference evidence="1 2" key="1">
    <citation type="submission" date="2020-08" db="EMBL/GenBank/DDBJ databases">
        <title>Genomic Encyclopedia of Type Strains, Phase IV (KMG-IV): sequencing the most valuable type-strain genomes for metagenomic binning, comparative biology and taxonomic classification.</title>
        <authorList>
            <person name="Goeker M."/>
        </authorList>
    </citation>
    <scope>NUCLEOTIDE SEQUENCE [LARGE SCALE GENOMIC DNA]</scope>
    <source>
        <strain evidence="1 2">DSM 45615</strain>
    </source>
</reference>
<dbReference type="PANTHER" id="PTHR47623:SF1">
    <property type="entry name" value="OS09G0287300 PROTEIN"/>
    <property type="match status" value="1"/>
</dbReference>
<comment type="caution">
    <text evidence="1">The sequence shown here is derived from an EMBL/GenBank/DDBJ whole genome shotgun (WGS) entry which is preliminary data.</text>
</comment>
<dbReference type="EMBL" id="JACHGN010000019">
    <property type="protein sequence ID" value="MBB5137659.1"/>
    <property type="molecule type" value="Genomic_DNA"/>
</dbReference>
<dbReference type="GO" id="GO:0016787">
    <property type="term" value="F:hydrolase activity"/>
    <property type="evidence" value="ECO:0007669"/>
    <property type="project" value="UniProtKB-KW"/>
</dbReference>
<name>A0A840PF96_9ACTN</name>
<gene>
    <name evidence="1" type="ORF">HNP84_007411</name>
</gene>
<keyword evidence="2" id="KW-1185">Reference proteome</keyword>
<dbReference type="Pfam" id="PF00300">
    <property type="entry name" value="His_Phos_1"/>
    <property type="match status" value="1"/>
</dbReference>
<sequence length="172" mass="18759">MTGEQDTNGGRHRTLIVLRHCKAAHIPGLADRERPLTGRGERDAKRVGETLRALALRPDLVLCSPSVRTRRTAELALVELAPDAPVEFPRGIYEAYADELLDLIRATDPGVRTLMLVGHNPGVHELVMGLTTRDGDPGFPPGAFAVIEADGAWSMLDSGHATTRWNPKTEVR</sequence>
<accession>A0A840PF96</accession>
<evidence type="ECO:0000313" key="2">
    <source>
        <dbReference type="Proteomes" id="UP000578449"/>
    </source>
</evidence>
<dbReference type="SUPFAM" id="SSF53254">
    <property type="entry name" value="Phosphoglycerate mutase-like"/>
    <property type="match status" value="1"/>
</dbReference>
<proteinExistence type="predicted"/>
<dbReference type="EC" id="3.1.3.-" evidence="1"/>